<dbReference type="EMBL" id="JAUIRO010000008">
    <property type="protein sequence ID" value="KAK0703595.1"/>
    <property type="molecule type" value="Genomic_DNA"/>
</dbReference>
<dbReference type="Pfam" id="PF00069">
    <property type="entry name" value="Pkinase"/>
    <property type="match status" value="1"/>
</dbReference>
<evidence type="ECO:0000313" key="2">
    <source>
        <dbReference type="EMBL" id="KAK0703595.1"/>
    </source>
</evidence>
<dbReference type="GO" id="GO:0005524">
    <property type="term" value="F:ATP binding"/>
    <property type="evidence" value="ECO:0007669"/>
    <property type="project" value="InterPro"/>
</dbReference>
<evidence type="ECO:0000259" key="1">
    <source>
        <dbReference type="PROSITE" id="PS50011"/>
    </source>
</evidence>
<keyword evidence="2" id="KW-0418">Kinase</keyword>
<dbReference type="Gene3D" id="1.10.510.10">
    <property type="entry name" value="Transferase(Phosphotransferase) domain 1"/>
    <property type="match status" value="1"/>
</dbReference>
<dbReference type="InterPro" id="IPR000719">
    <property type="entry name" value="Prot_kinase_dom"/>
</dbReference>
<dbReference type="InterPro" id="IPR011009">
    <property type="entry name" value="Kinase-like_dom_sf"/>
</dbReference>
<feature type="domain" description="Protein kinase" evidence="1">
    <location>
        <begin position="109"/>
        <end position="455"/>
    </location>
</feature>
<dbReference type="SMART" id="SM00220">
    <property type="entry name" value="S_TKc"/>
    <property type="match status" value="1"/>
</dbReference>
<evidence type="ECO:0000313" key="3">
    <source>
        <dbReference type="Proteomes" id="UP001172101"/>
    </source>
</evidence>
<dbReference type="PROSITE" id="PS50011">
    <property type="entry name" value="PROTEIN_KINASE_DOM"/>
    <property type="match status" value="1"/>
</dbReference>
<feature type="non-terminal residue" evidence="2">
    <location>
        <position position="1"/>
    </location>
</feature>
<reference evidence="2" key="1">
    <citation type="submission" date="2023-06" db="EMBL/GenBank/DDBJ databases">
        <title>Genome-scale phylogeny and comparative genomics of the fungal order Sordariales.</title>
        <authorList>
            <consortium name="Lawrence Berkeley National Laboratory"/>
            <person name="Hensen N."/>
            <person name="Bonometti L."/>
            <person name="Westerberg I."/>
            <person name="Brannstrom I.O."/>
            <person name="Guillou S."/>
            <person name="Cros-Aarteil S."/>
            <person name="Calhoun S."/>
            <person name="Haridas S."/>
            <person name="Kuo A."/>
            <person name="Mondo S."/>
            <person name="Pangilinan J."/>
            <person name="Riley R."/>
            <person name="LaButti K."/>
            <person name="Andreopoulos B."/>
            <person name="Lipzen A."/>
            <person name="Chen C."/>
            <person name="Yanf M."/>
            <person name="Daum C."/>
            <person name="Ng V."/>
            <person name="Clum A."/>
            <person name="Steindorff A."/>
            <person name="Ohm R."/>
            <person name="Martin F."/>
            <person name="Silar P."/>
            <person name="Natvig D."/>
            <person name="Lalanne C."/>
            <person name="Gautier V."/>
            <person name="Ament-velasquez S.L."/>
            <person name="Kruys A."/>
            <person name="Hutchinson M.I."/>
            <person name="Powell A.J."/>
            <person name="Barry K."/>
            <person name="Miller A.N."/>
            <person name="Grigoriev I.V."/>
            <person name="Debuchy R."/>
            <person name="Gladieux P."/>
            <person name="Thoren M.H."/>
            <person name="Johannesson H."/>
        </authorList>
    </citation>
    <scope>NUCLEOTIDE SEQUENCE</scope>
    <source>
        <strain evidence="2">SMH2392-1A</strain>
    </source>
</reference>
<gene>
    <name evidence="2" type="ORF">B0T26DRAFT_793405</name>
</gene>
<dbReference type="GO" id="GO:0004672">
    <property type="term" value="F:protein kinase activity"/>
    <property type="evidence" value="ECO:0007669"/>
    <property type="project" value="InterPro"/>
</dbReference>
<dbReference type="PANTHER" id="PTHR44167:SF24">
    <property type="entry name" value="SERINE_THREONINE-PROTEIN KINASE CHK2"/>
    <property type="match status" value="1"/>
</dbReference>
<sequence>LLADNLNKRHAETRDLIKPPGSKTTNLTTHWVETFCSKMSKYPGRLLSFGSDPNKHDIAIPLEEYDGHDIQWSQKHCPDHDSEFQDLWSRITAAKRFEAASLKNGLTLRSFTSAGKPAVLGDIYTSTEHMLFEKTMRFYAVKKQLPFPEDRGASPDVAKRRLDRECAIHKALLGKSDNIIKFHMFIGSATNNLDDVVTDALVFDAYPLNLETLIVSSITHNAAPPMHNCSRPSSKPRKSFAEDLLLDCLQGLKALHESRIVHNNIRPSSIMVRVVPGPGPDHVPKYSFSLGGFGFAQIITSGETGGLGLFAMDQDDSHFHAPENAMGLVASNSDIWSLGVLMAKVLRLTCEREHRQEEGKWLDKIQNLVKDGHSLTSAAWRREYPQLTDFRPIISTTTDSERAKETRHMIVRWGRRMAWLAEQKGFLPPFFKYMLIIDHVKRYNAAECLQKFKWYIENKLLWTGTWVENLGVEEIKVAKGNGPQMIDGANFYPSY</sequence>
<dbReference type="GeneID" id="85330149"/>
<protein>
    <submittedName>
        <fullName evidence="2">Kinase-like domain-containing protein</fullName>
    </submittedName>
</protein>
<dbReference type="Proteomes" id="UP001172101">
    <property type="component" value="Unassembled WGS sequence"/>
</dbReference>
<dbReference type="PANTHER" id="PTHR44167">
    <property type="entry name" value="OVARIAN-SPECIFIC SERINE/THREONINE-PROTEIN KINASE LOK-RELATED"/>
    <property type="match status" value="1"/>
</dbReference>
<keyword evidence="3" id="KW-1185">Reference proteome</keyword>
<dbReference type="RefSeq" id="XP_060290454.1">
    <property type="nucleotide sequence ID" value="XM_060446879.1"/>
</dbReference>
<proteinExistence type="predicted"/>
<keyword evidence="2" id="KW-0808">Transferase</keyword>
<comment type="caution">
    <text evidence="2">The sequence shown here is derived from an EMBL/GenBank/DDBJ whole genome shotgun (WGS) entry which is preliminary data.</text>
</comment>
<accession>A0AA40DHR2</accession>
<dbReference type="SUPFAM" id="SSF56112">
    <property type="entry name" value="Protein kinase-like (PK-like)"/>
    <property type="match status" value="1"/>
</dbReference>
<dbReference type="AlphaFoldDB" id="A0AA40DHR2"/>
<name>A0AA40DHR2_9PEZI</name>
<organism evidence="2 3">
    <name type="scientific">Lasiosphaeria miniovina</name>
    <dbReference type="NCBI Taxonomy" id="1954250"/>
    <lineage>
        <taxon>Eukaryota</taxon>
        <taxon>Fungi</taxon>
        <taxon>Dikarya</taxon>
        <taxon>Ascomycota</taxon>
        <taxon>Pezizomycotina</taxon>
        <taxon>Sordariomycetes</taxon>
        <taxon>Sordariomycetidae</taxon>
        <taxon>Sordariales</taxon>
        <taxon>Lasiosphaeriaceae</taxon>
        <taxon>Lasiosphaeria</taxon>
    </lineage>
</organism>